<evidence type="ECO:0000256" key="6">
    <source>
        <dbReference type="SAM" id="Phobius"/>
    </source>
</evidence>
<dbReference type="PANTHER" id="PTHR23112">
    <property type="entry name" value="G PROTEIN-COUPLED RECEPTOR 157-RELATED"/>
    <property type="match status" value="1"/>
</dbReference>
<comment type="subcellular location">
    <subcellularLocation>
        <location evidence="1">Membrane</location>
        <topology evidence="1">Multi-pass membrane protein</topology>
    </subcellularLocation>
</comment>
<feature type="domain" description="G protein-coupled receptor GPR1/2/3 C-terminal" evidence="8">
    <location>
        <begin position="463"/>
        <end position="537"/>
    </location>
</feature>
<evidence type="ECO:0000256" key="1">
    <source>
        <dbReference type="ARBA" id="ARBA00004141"/>
    </source>
</evidence>
<dbReference type="InterPro" id="IPR023041">
    <property type="entry name" value="Glucose_rcpt_Git3-like_N"/>
</dbReference>
<keyword evidence="2 6" id="KW-0812">Transmembrane</keyword>
<evidence type="ECO:0000256" key="2">
    <source>
        <dbReference type="ARBA" id="ARBA00022692"/>
    </source>
</evidence>
<feature type="domain" description="Glucose receptor Git3-like N-terminal" evidence="7">
    <location>
        <begin position="37"/>
        <end position="221"/>
    </location>
</feature>
<dbReference type="Pfam" id="PF11970">
    <property type="entry name" value="GPR_Gpa2_C"/>
    <property type="match status" value="1"/>
</dbReference>
<feature type="transmembrane region" description="Helical" evidence="6">
    <location>
        <begin position="149"/>
        <end position="167"/>
    </location>
</feature>
<dbReference type="RefSeq" id="XP_060297631.1">
    <property type="nucleotide sequence ID" value="XM_060446519.1"/>
</dbReference>
<reference evidence="9" key="1">
    <citation type="submission" date="2023-06" db="EMBL/GenBank/DDBJ databases">
        <title>Genome-scale phylogeny and comparative genomics of the fungal order Sordariales.</title>
        <authorList>
            <consortium name="Lawrence Berkeley National Laboratory"/>
            <person name="Hensen N."/>
            <person name="Bonometti L."/>
            <person name="Westerberg I."/>
            <person name="Brannstrom I.O."/>
            <person name="Guillou S."/>
            <person name="Cros-Aarteil S."/>
            <person name="Calhoun S."/>
            <person name="Haridas S."/>
            <person name="Kuo A."/>
            <person name="Mondo S."/>
            <person name="Pangilinan J."/>
            <person name="Riley R."/>
            <person name="LaButti K."/>
            <person name="Andreopoulos B."/>
            <person name="Lipzen A."/>
            <person name="Chen C."/>
            <person name="Yanf M."/>
            <person name="Daum C."/>
            <person name="Ng V."/>
            <person name="Clum A."/>
            <person name="Steindorff A."/>
            <person name="Ohm R."/>
            <person name="Martin F."/>
            <person name="Silar P."/>
            <person name="Natvig D."/>
            <person name="Lalanne C."/>
            <person name="Gautier V."/>
            <person name="Ament-velasquez S.L."/>
            <person name="Kruys A."/>
            <person name="Hutchinson M.I."/>
            <person name="Powell A.J."/>
            <person name="Barry K."/>
            <person name="Miller A.N."/>
            <person name="Grigoriev I.V."/>
            <person name="Debuchy R."/>
            <person name="Gladieux P."/>
            <person name="Thoren M.H."/>
            <person name="Johannesson H."/>
        </authorList>
    </citation>
    <scope>NUCLEOTIDE SEQUENCE</scope>
    <source>
        <strain evidence="9">SMH2392-1A</strain>
    </source>
</reference>
<feature type="region of interest" description="Disordered" evidence="5">
    <location>
        <begin position="251"/>
        <end position="285"/>
    </location>
</feature>
<organism evidence="9 10">
    <name type="scientific">Lasiosphaeria miniovina</name>
    <dbReference type="NCBI Taxonomy" id="1954250"/>
    <lineage>
        <taxon>Eukaryota</taxon>
        <taxon>Fungi</taxon>
        <taxon>Dikarya</taxon>
        <taxon>Ascomycota</taxon>
        <taxon>Pezizomycotina</taxon>
        <taxon>Sordariomycetes</taxon>
        <taxon>Sordariomycetidae</taxon>
        <taxon>Sordariales</taxon>
        <taxon>Lasiosphaeriaceae</taxon>
        <taxon>Lasiosphaeria</taxon>
    </lineage>
</organism>
<dbReference type="Gene3D" id="1.20.1070.10">
    <property type="entry name" value="Rhodopsin 7-helix transmembrane proteins"/>
    <property type="match status" value="1"/>
</dbReference>
<evidence type="ECO:0000256" key="5">
    <source>
        <dbReference type="SAM" id="MobiDB-lite"/>
    </source>
</evidence>
<feature type="compositionally biased region" description="Pro residues" evidence="5">
    <location>
        <begin position="354"/>
        <end position="367"/>
    </location>
</feature>
<dbReference type="InterPro" id="IPR022596">
    <property type="entry name" value="GPR1/2/3_C"/>
</dbReference>
<dbReference type="GeneID" id="85329789"/>
<accession>A0AA40ATN7</accession>
<feature type="transmembrane region" description="Helical" evidence="6">
    <location>
        <begin position="508"/>
        <end position="530"/>
    </location>
</feature>
<evidence type="ECO:0000259" key="7">
    <source>
        <dbReference type="Pfam" id="PF11710"/>
    </source>
</evidence>
<protein>
    <submittedName>
        <fullName evidence="9">G protein-coupled glucose receptor regulating Gpa2-domain-containing protein</fullName>
    </submittedName>
</protein>
<feature type="transmembrane region" description="Helical" evidence="6">
    <location>
        <begin position="475"/>
        <end position="496"/>
    </location>
</feature>
<evidence type="ECO:0000313" key="10">
    <source>
        <dbReference type="Proteomes" id="UP001172101"/>
    </source>
</evidence>
<dbReference type="EMBL" id="JAUIRO010000003">
    <property type="protein sequence ID" value="KAK0721707.1"/>
    <property type="molecule type" value="Genomic_DNA"/>
</dbReference>
<gene>
    <name evidence="9" type="ORF">B0T26DRAFT_769257</name>
</gene>
<dbReference type="AlphaFoldDB" id="A0AA40ATN7"/>
<evidence type="ECO:0000256" key="3">
    <source>
        <dbReference type="ARBA" id="ARBA00022989"/>
    </source>
</evidence>
<keyword evidence="4 6" id="KW-0472">Membrane</keyword>
<keyword evidence="10" id="KW-1185">Reference proteome</keyword>
<comment type="caution">
    <text evidence="9">The sequence shown here is derived from an EMBL/GenBank/DDBJ whole genome shotgun (WGS) entry which is preliminary data.</text>
</comment>
<feature type="transmembrane region" description="Helical" evidence="6">
    <location>
        <begin position="112"/>
        <end position="137"/>
    </location>
</feature>
<dbReference type="GO" id="GO:0004930">
    <property type="term" value="F:G protein-coupled receptor activity"/>
    <property type="evidence" value="ECO:0007669"/>
    <property type="project" value="TreeGrafter"/>
</dbReference>
<dbReference type="PANTHER" id="PTHR23112:SF37">
    <property type="entry name" value="G PROTEIN-COUPLED RECEPTOR GPR1"/>
    <property type="match status" value="1"/>
</dbReference>
<feature type="region of interest" description="Disordered" evidence="5">
    <location>
        <begin position="437"/>
        <end position="462"/>
    </location>
</feature>
<feature type="transmembrane region" description="Helical" evidence="6">
    <location>
        <begin position="195"/>
        <end position="215"/>
    </location>
</feature>
<sequence length="639" mass="71452">MASLGALVGTALSGRFSSIVAIRDIPSDPRSHHTVYVLTILSLSFASISVLSTLSTLYWFVKMRRSFRHDSLILLLIQSDFIKSAAFLLFPIVNLLRGDIESDSPFCQISGFALALGIESSDVAVLLIALHSVMYIFRPKSGLYPYRRFAYLVYYLFPVVTASLAFIDGNGYENLGHYCYIRTDRSWARLALSWAPRYIIVVSIMVIYAFIYIYIRRRMEDYGRRSSAYQSQPRPARDYYNGVPPTPPIAYHGLLPSTPNSRRGSAADSMAGTKDRQQSLSSMSASRLDNISVVSAADPHQQSFRATILSRPPRRPVRWNWSGFRQATHSSADNELLGPAEDEPDDPLSSSPAPIIPPRPVHSPPAIDPAEAAEVPTESSSTINPQLSFWHRPLGSNYPTHPGSTSQGWGIYQLASGQRRPNISLPNIMSMLRRGPQHATTSSETSPIVMSPASFEGGSGVNKSREKMRRQLRSLFVYPLVYMITWVFPFISHVAGFDDSVRTDDPPWLLIVSMISLCAQGAVDCTLFTIREQPWRHAHGRFLDLLRKRLTMHWSGHWGDVGLAGRTREEMLVDSRIARERRDGEIAYERTIRASMSTGQGQGQAGAPRRGRKEWWDTDILDRASDESDDFSQTTGQGV</sequence>
<keyword evidence="3 6" id="KW-1133">Transmembrane helix</keyword>
<feature type="compositionally biased region" description="Polar residues" evidence="5">
    <location>
        <begin position="438"/>
        <end position="448"/>
    </location>
</feature>
<evidence type="ECO:0000256" key="4">
    <source>
        <dbReference type="ARBA" id="ARBA00023136"/>
    </source>
</evidence>
<dbReference type="GO" id="GO:0007189">
    <property type="term" value="P:adenylate cyclase-activating G protein-coupled receptor signaling pathway"/>
    <property type="evidence" value="ECO:0007669"/>
    <property type="project" value="TreeGrafter"/>
</dbReference>
<feature type="region of interest" description="Disordered" evidence="5">
    <location>
        <begin position="590"/>
        <end position="615"/>
    </location>
</feature>
<feature type="region of interest" description="Disordered" evidence="5">
    <location>
        <begin position="331"/>
        <end position="384"/>
    </location>
</feature>
<dbReference type="Pfam" id="PF11710">
    <property type="entry name" value="Git3"/>
    <property type="match status" value="1"/>
</dbReference>
<dbReference type="SUPFAM" id="SSF81321">
    <property type="entry name" value="Family A G protein-coupled receptor-like"/>
    <property type="match status" value="1"/>
</dbReference>
<feature type="transmembrane region" description="Helical" evidence="6">
    <location>
        <begin position="72"/>
        <end position="92"/>
    </location>
</feature>
<name>A0AA40ATN7_9PEZI</name>
<dbReference type="Proteomes" id="UP001172101">
    <property type="component" value="Unassembled WGS sequence"/>
</dbReference>
<proteinExistence type="predicted"/>
<feature type="transmembrane region" description="Helical" evidence="6">
    <location>
        <begin position="33"/>
        <end position="60"/>
    </location>
</feature>
<dbReference type="GO" id="GO:0005886">
    <property type="term" value="C:plasma membrane"/>
    <property type="evidence" value="ECO:0007669"/>
    <property type="project" value="TreeGrafter"/>
</dbReference>
<evidence type="ECO:0000313" key="9">
    <source>
        <dbReference type="EMBL" id="KAK0721707.1"/>
    </source>
</evidence>
<keyword evidence="9" id="KW-0675">Receptor</keyword>
<evidence type="ECO:0000259" key="8">
    <source>
        <dbReference type="Pfam" id="PF11970"/>
    </source>
</evidence>